<keyword evidence="3" id="KW-1185">Reference proteome</keyword>
<dbReference type="Gramene" id="PHT72529">
    <property type="protein sequence ID" value="PHT72529"/>
    <property type="gene ID" value="T459_23314"/>
</dbReference>
<dbReference type="Pfam" id="PF09409">
    <property type="entry name" value="PUB"/>
    <property type="match status" value="1"/>
</dbReference>
<dbReference type="SUPFAM" id="SSF143503">
    <property type="entry name" value="PUG domain-like"/>
    <property type="match status" value="1"/>
</dbReference>
<dbReference type="GO" id="GO:0050832">
    <property type="term" value="P:defense response to fungus"/>
    <property type="evidence" value="ECO:0000318"/>
    <property type="project" value="GO_Central"/>
</dbReference>
<evidence type="ECO:0000259" key="1">
    <source>
        <dbReference type="Pfam" id="PF09409"/>
    </source>
</evidence>
<dbReference type="EMBL" id="AYRZ02000009">
    <property type="protein sequence ID" value="PHT72529.1"/>
    <property type="molecule type" value="Genomic_DNA"/>
</dbReference>
<organism evidence="2 3">
    <name type="scientific">Capsicum annuum</name>
    <name type="common">Capsicum pepper</name>
    <dbReference type="NCBI Taxonomy" id="4072"/>
    <lineage>
        <taxon>Eukaryota</taxon>
        <taxon>Viridiplantae</taxon>
        <taxon>Streptophyta</taxon>
        <taxon>Embryophyta</taxon>
        <taxon>Tracheophyta</taxon>
        <taxon>Spermatophyta</taxon>
        <taxon>Magnoliopsida</taxon>
        <taxon>eudicotyledons</taxon>
        <taxon>Gunneridae</taxon>
        <taxon>Pentapetalae</taxon>
        <taxon>asterids</taxon>
        <taxon>lamiids</taxon>
        <taxon>Solanales</taxon>
        <taxon>Solanaceae</taxon>
        <taxon>Solanoideae</taxon>
        <taxon>Capsiceae</taxon>
        <taxon>Capsicum</taxon>
    </lineage>
</organism>
<accession>A0A2G2YS13</accession>
<proteinExistence type="predicted"/>
<comment type="caution">
    <text evidence="2">The sequence shown here is derived from an EMBL/GenBank/DDBJ whole genome shotgun (WGS) entry which is preliminary data.</text>
</comment>
<name>A0A2G2YS13_CAPAN</name>
<feature type="domain" description="PUB" evidence="1">
    <location>
        <begin position="2"/>
        <end position="58"/>
    </location>
</feature>
<dbReference type="Gene3D" id="1.20.58.2190">
    <property type="match status" value="1"/>
</dbReference>
<gene>
    <name evidence="2" type="ORF">T459_23314</name>
</gene>
<dbReference type="CDD" id="cd09212">
    <property type="entry name" value="PUB"/>
    <property type="match status" value="1"/>
</dbReference>
<sequence>MNDKFRKIRIGNLKIKEAIGDVVGGVELLEFVGFKLKEEGGKICAVVDVPSEEQLVVLRNVVSLLEPNKVEELASASQIKESEPIEPKKIGRQHRNKNCEKAAIKKYAKSIIRIQFPDGVLLQGVFLRSMSTSALYERALGVTSKVIVKCDLKVMSKSQISKIQIGTMAAHNFNAMFDHIDDNLEDMKWHIEIIRQLFPKLFSQNPIVQTPCDESFPKEFAS</sequence>
<dbReference type="Proteomes" id="UP000222542">
    <property type="component" value="Unassembled WGS sequence"/>
</dbReference>
<evidence type="ECO:0000313" key="2">
    <source>
        <dbReference type="EMBL" id="PHT72529.1"/>
    </source>
</evidence>
<dbReference type="PANTHER" id="PTHR47694">
    <property type="entry name" value="PLANT UBX DOMAIN-CONTAINING PROTEIN 2"/>
    <property type="match status" value="1"/>
</dbReference>
<dbReference type="InterPro" id="IPR036339">
    <property type="entry name" value="PUB-like_dom_sf"/>
</dbReference>
<dbReference type="AlphaFoldDB" id="A0A2G2YS13"/>
<reference evidence="2 3" key="1">
    <citation type="journal article" date="2014" name="Nat. Genet.">
        <title>Genome sequence of the hot pepper provides insights into the evolution of pungency in Capsicum species.</title>
        <authorList>
            <person name="Kim S."/>
            <person name="Park M."/>
            <person name="Yeom S.I."/>
            <person name="Kim Y.M."/>
            <person name="Lee J.M."/>
            <person name="Lee H.A."/>
            <person name="Seo E."/>
            <person name="Choi J."/>
            <person name="Cheong K."/>
            <person name="Kim K.T."/>
            <person name="Jung K."/>
            <person name="Lee G.W."/>
            <person name="Oh S.K."/>
            <person name="Bae C."/>
            <person name="Kim S.B."/>
            <person name="Lee H.Y."/>
            <person name="Kim S.Y."/>
            <person name="Kim M.S."/>
            <person name="Kang B.C."/>
            <person name="Jo Y.D."/>
            <person name="Yang H.B."/>
            <person name="Jeong H.J."/>
            <person name="Kang W.H."/>
            <person name="Kwon J.K."/>
            <person name="Shin C."/>
            <person name="Lim J.Y."/>
            <person name="Park J.H."/>
            <person name="Huh J.H."/>
            <person name="Kim J.S."/>
            <person name="Kim B.D."/>
            <person name="Cohen O."/>
            <person name="Paran I."/>
            <person name="Suh M.C."/>
            <person name="Lee S.B."/>
            <person name="Kim Y.K."/>
            <person name="Shin Y."/>
            <person name="Noh S.J."/>
            <person name="Park J."/>
            <person name="Seo Y.S."/>
            <person name="Kwon S.Y."/>
            <person name="Kim H.A."/>
            <person name="Park J.M."/>
            <person name="Kim H.J."/>
            <person name="Choi S.B."/>
            <person name="Bosland P.W."/>
            <person name="Reeves G."/>
            <person name="Jo S.H."/>
            <person name="Lee B.W."/>
            <person name="Cho H.T."/>
            <person name="Choi H.S."/>
            <person name="Lee M.S."/>
            <person name="Yu Y."/>
            <person name="Do Choi Y."/>
            <person name="Park B.S."/>
            <person name="van Deynze A."/>
            <person name="Ashrafi H."/>
            <person name="Hill T."/>
            <person name="Kim W.T."/>
            <person name="Pai H.S."/>
            <person name="Ahn H.K."/>
            <person name="Yeam I."/>
            <person name="Giovannoni J.J."/>
            <person name="Rose J.K."/>
            <person name="Sorensen I."/>
            <person name="Lee S.J."/>
            <person name="Kim R.W."/>
            <person name="Choi I.Y."/>
            <person name="Choi B.S."/>
            <person name="Lim J.S."/>
            <person name="Lee Y.H."/>
            <person name="Choi D."/>
        </authorList>
    </citation>
    <scope>NUCLEOTIDE SEQUENCE [LARGE SCALE GENOMIC DNA]</scope>
    <source>
        <strain evidence="3">cv. CM334</strain>
    </source>
</reference>
<dbReference type="STRING" id="4072.A0A2G2YS13"/>
<evidence type="ECO:0000313" key="3">
    <source>
        <dbReference type="Proteomes" id="UP000222542"/>
    </source>
</evidence>
<protein>
    <recommendedName>
        <fullName evidence="1">PUB domain-containing protein</fullName>
    </recommendedName>
</protein>
<reference evidence="2 3" key="2">
    <citation type="journal article" date="2017" name="Genome Biol.">
        <title>New reference genome sequences of hot pepper reveal the massive evolution of plant disease-resistance genes by retroduplication.</title>
        <authorList>
            <person name="Kim S."/>
            <person name="Park J."/>
            <person name="Yeom S.I."/>
            <person name="Kim Y.M."/>
            <person name="Seo E."/>
            <person name="Kim K.T."/>
            <person name="Kim M.S."/>
            <person name="Lee J.M."/>
            <person name="Cheong K."/>
            <person name="Shin H.S."/>
            <person name="Kim S.B."/>
            <person name="Han K."/>
            <person name="Lee J."/>
            <person name="Park M."/>
            <person name="Lee H.A."/>
            <person name="Lee H.Y."/>
            <person name="Lee Y."/>
            <person name="Oh S."/>
            <person name="Lee J.H."/>
            <person name="Choi E."/>
            <person name="Choi E."/>
            <person name="Lee S.E."/>
            <person name="Jeon J."/>
            <person name="Kim H."/>
            <person name="Choi G."/>
            <person name="Song H."/>
            <person name="Lee J."/>
            <person name="Lee S.C."/>
            <person name="Kwon J.K."/>
            <person name="Lee H.Y."/>
            <person name="Koo N."/>
            <person name="Hong Y."/>
            <person name="Kim R.W."/>
            <person name="Kang W.H."/>
            <person name="Huh J.H."/>
            <person name="Kang B.C."/>
            <person name="Yang T.J."/>
            <person name="Lee Y.H."/>
            <person name="Bennetzen J.L."/>
            <person name="Choi D."/>
        </authorList>
    </citation>
    <scope>NUCLEOTIDE SEQUENCE [LARGE SCALE GENOMIC DNA]</scope>
    <source>
        <strain evidence="3">cv. CM334</strain>
    </source>
</reference>
<dbReference type="InterPro" id="IPR018997">
    <property type="entry name" value="PUB_domain"/>
</dbReference>
<dbReference type="PANTHER" id="PTHR47694:SF1">
    <property type="entry name" value="PLANT UBX DOMAIN-CONTAINING PROTEIN 2"/>
    <property type="match status" value="1"/>
</dbReference>